<dbReference type="Pfam" id="PF10410">
    <property type="entry name" value="DnaB_bind"/>
    <property type="match status" value="1"/>
</dbReference>
<keyword evidence="3 12" id="KW-0808">Transferase</keyword>
<dbReference type="GO" id="GO:0003899">
    <property type="term" value="F:DNA-directed RNA polymerase activity"/>
    <property type="evidence" value="ECO:0007669"/>
    <property type="project" value="UniProtKB-UniRule"/>
</dbReference>
<keyword evidence="18" id="KW-1185">Reference proteome</keyword>
<dbReference type="PROSITE" id="PS50880">
    <property type="entry name" value="TOPRIM"/>
    <property type="match status" value="1"/>
</dbReference>
<dbReference type="SUPFAM" id="SSF56731">
    <property type="entry name" value="DNA primase core"/>
    <property type="match status" value="1"/>
</dbReference>
<protein>
    <recommendedName>
        <fullName evidence="12 13">DNA primase</fullName>
        <ecNumber evidence="12">2.7.7.101</ecNumber>
    </recommendedName>
</protein>
<keyword evidence="2 12" id="KW-0639">Primosome</keyword>
<dbReference type="GO" id="GO:0000428">
    <property type="term" value="C:DNA-directed RNA polymerase complex"/>
    <property type="evidence" value="ECO:0007669"/>
    <property type="project" value="UniProtKB-KW"/>
</dbReference>
<dbReference type="InterPro" id="IPR034151">
    <property type="entry name" value="TOPRIM_DnaG_bac"/>
</dbReference>
<dbReference type="InterPro" id="IPR036977">
    <property type="entry name" value="DNA_primase_Znf_CHC2"/>
</dbReference>
<gene>
    <name evidence="12" type="primary">dnaG</name>
    <name evidence="17" type="ORF">FC15_GL001311</name>
</gene>
<dbReference type="InterPro" id="IPR006295">
    <property type="entry name" value="DNA_primase_DnaG"/>
</dbReference>
<keyword evidence="11 12" id="KW-0804">Transcription</keyword>
<evidence type="ECO:0000256" key="13">
    <source>
        <dbReference type="PIRNR" id="PIRNR002811"/>
    </source>
</evidence>
<feature type="zinc finger region" description="CHC2-type" evidence="12 14">
    <location>
        <begin position="40"/>
        <end position="64"/>
    </location>
</feature>
<dbReference type="Proteomes" id="UP000051315">
    <property type="component" value="Unassembled WGS sequence"/>
</dbReference>
<dbReference type="PANTHER" id="PTHR30313">
    <property type="entry name" value="DNA PRIMASE"/>
    <property type="match status" value="1"/>
</dbReference>
<dbReference type="NCBIfam" id="TIGR01391">
    <property type="entry name" value="dnaG"/>
    <property type="match status" value="1"/>
</dbReference>
<dbReference type="EC" id="2.7.7.101" evidence="12"/>
<dbReference type="Gene3D" id="1.10.860.10">
    <property type="entry name" value="DNAb Helicase, Chain A"/>
    <property type="match status" value="1"/>
</dbReference>
<dbReference type="CDD" id="cd03364">
    <property type="entry name" value="TOPRIM_DnaG_primases"/>
    <property type="match status" value="1"/>
</dbReference>
<dbReference type="InterPro" id="IPR050219">
    <property type="entry name" value="DnaG_primase"/>
</dbReference>
<feature type="domain" description="Toprim" evidence="16">
    <location>
        <begin position="263"/>
        <end position="344"/>
    </location>
</feature>
<dbReference type="Gene3D" id="3.40.1360.10">
    <property type="match status" value="1"/>
</dbReference>
<evidence type="ECO:0000256" key="9">
    <source>
        <dbReference type="ARBA" id="ARBA00022842"/>
    </source>
</evidence>
<dbReference type="GO" id="GO:0005737">
    <property type="term" value="C:cytoplasm"/>
    <property type="evidence" value="ECO:0007669"/>
    <property type="project" value="TreeGrafter"/>
</dbReference>
<comment type="caution">
    <text evidence="17">The sequence shown here is derived from an EMBL/GenBank/DDBJ whole genome shotgun (WGS) entry which is preliminary data.</text>
</comment>
<evidence type="ECO:0000256" key="3">
    <source>
        <dbReference type="ARBA" id="ARBA00022679"/>
    </source>
</evidence>
<dbReference type="InterPro" id="IPR013264">
    <property type="entry name" value="DNAG_N"/>
</dbReference>
<dbReference type="SMART" id="SM00400">
    <property type="entry name" value="ZnF_CHCC"/>
    <property type="match status" value="1"/>
</dbReference>
<dbReference type="InterPro" id="IPR002694">
    <property type="entry name" value="Znf_CHC2"/>
</dbReference>
<dbReference type="Pfam" id="PF01807">
    <property type="entry name" value="Zn_ribbon_DnaG"/>
    <property type="match status" value="1"/>
</dbReference>
<keyword evidence="8 12" id="KW-0862">Zinc</keyword>
<dbReference type="HAMAP" id="MF_00974">
    <property type="entry name" value="DNA_primase_DnaG"/>
    <property type="match status" value="1"/>
</dbReference>
<dbReference type="GO" id="GO:0003677">
    <property type="term" value="F:DNA binding"/>
    <property type="evidence" value="ECO:0007669"/>
    <property type="project" value="UniProtKB-KW"/>
</dbReference>
<evidence type="ECO:0000256" key="10">
    <source>
        <dbReference type="ARBA" id="ARBA00023125"/>
    </source>
</evidence>
<evidence type="ECO:0000256" key="1">
    <source>
        <dbReference type="ARBA" id="ARBA00022478"/>
    </source>
</evidence>
<keyword evidence="10 12" id="KW-0238">DNA-binding</keyword>
<dbReference type="InterPro" id="IPR016136">
    <property type="entry name" value="DNA_helicase_N/primase_C"/>
</dbReference>
<evidence type="ECO:0000256" key="7">
    <source>
        <dbReference type="ARBA" id="ARBA00022771"/>
    </source>
</evidence>
<comment type="similarity">
    <text evidence="12 13">Belongs to the DnaG primase family.</text>
</comment>
<keyword evidence="1 12" id="KW-0240">DNA-directed RNA polymerase</keyword>
<feature type="region of interest" description="Disordered" evidence="15">
    <location>
        <begin position="443"/>
        <end position="464"/>
    </location>
</feature>
<evidence type="ECO:0000313" key="18">
    <source>
        <dbReference type="Proteomes" id="UP000051315"/>
    </source>
</evidence>
<organism evidence="17 18">
    <name type="scientific">Lapidilactobacillus concavus DSM 17758</name>
    <dbReference type="NCBI Taxonomy" id="1423735"/>
    <lineage>
        <taxon>Bacteria</taxon>
        <taxon>Bacillati</taxon>
        <taxon>Bacillota</taxon>
        <taxon>Bacilli</taxon>
        <taxon>Lactobacillales</taxon>
        <taxon>Lactobacillaceae</taxon>
        <taxon>Lapidilactobacillus</taxon>
    </lineage>
</organism>
<dbReference type="AlphaFoldDB" id="A0A0R1VZ83"/>
<dbReference type="GO" id="GO:0008270">
    <property type="term" value="F:zinc ion binding"/>
    <property type="evidence" value="ECO:0007669"/>
    <property type="project" value="UniProtKB-UniRule"/>
</dbReference>
<dbReference type="Gene3D" id="3.90.580.10">
    <property type="entry name" value="Zinc finger, CHC2-type domain"/>
    <property type="match status" value="1"/>
</dbReference>
<comment type="catalytic activity">
    <reaction evidence="12">
        <text>ssDNA + n NTP = ssDNA/pppN(pN)n-1 hybrid + (n-1) diphosphate.</text>
        <dbReference type="EC" id="2.7.7.101"/>
    </reaction>
</comment>
<dbReference type="PANTHER" id="PTHR30313:SF2">
    <property type="entry name" value="DNA PRIMASE"/>
    <property type="match status" value="1"/>
</dbReference>
<evidence type="ECO:0000256" key="8">
    <source>
        <dbReference type="ARBA" id="ARBA00022833"/>
    </source>
</evidence>
<accession>A0A0R1VZ83</accession>
<evidence type="ECO:0000256" key="6">
    <source>
        <dbReference type="ARBA" id="ARBA00022723"/>
    </source>
</evidence>
<dbReference type="InterPro" id="IPR019475">
    <property type="entry name" value="DNA_primase_DnaB-bd"/>
</dbReference>
<comment type="function">
    <text evidence="12 13">RNA polymerase that catalyzes the synthesis of short RNA molecules used as primers for DNA polymerase during DNA replication.</text>
</comment>
<keyword evidence="9" id="KW-0460">Magnesium</keyword>
<dbReference type="InterPro" id="IPR006171">
    <property type="entry name" value="TOPRIM_dom"/>
</dbReference>
<dbReference type="InterPro" id="IPR037068">
    <property type="entry name" value="DNA_primase_core_N_sf"/>
</dbReference>
<dbReference type="Gene3D" id="3.90.980.10">
    <property type="entry name" value="DNA primase, catalytic core, N-terminal domain"/>
    <property type="match status" value="1"/>
</dbReference>
<dbReference type="SMART" id="SM00493">
    <property type="entry name" value="TOPRIM"/>
    <property type="match status" value="1"/>
</dbReference>
<dbReference type="SUPFAM" id="SSF57783">
    <property type="entry name" value="Zinc beta-ribbon"/>
    <property type="match status" value="1"/>
</dbReference>
<dbReference type="PATRIC" id="fig|1423735.3.peg.1357"/>
<feature type="compositionally biased region" description="Polar residues" evidence="15">
    <location>
        <begin position="451"/>
        <end position="464"/>
    </location>
</feature>
<keyword evidence="4 12" id="KW-0548">Nucleotidyltransferase</keyword>
<dbReference type="InterPro" id="IPR030846">
    <property type="entry name" value="DnaG_bac"/>
</dbReference>
<comment type="domain">
    <text evidence="12">Contains an N-terminal zinc-binding domain, a central core domain that contains the primase activity, and a C-terminal DnaB-binding domain.</text>
</comment>
<keyword evidence="6 12" id="KW-0479">Metal-binding</keyword>
<name>A0A0R1VZ83_9LACO</name>
<keyword evidence="5 12" id="KW-0235">DNA replication</keyword>
<evidence type="ECO:0000256" key="14">
    <source>
        <dbReference type="PIRSR" id="PIRSR002811-1"/>
    </source>
</evidence>
<comment type="cofactor">
    <cofactor evidence="12 13 14">
        <name>Zn(2+)</name>
        <dbReference type="ChEBI" id="CHEBI:29105"/>
    </cofactor>
    <text evidence="12 13 14">Binds 1 zinc ion per monomer.</text>
</comment>
<evidence type="ECO:0000256" key="4">
    <source>
        <dbReference type="ARBA" id="ARBA00022695"/>
    </source>
</evidence>
<dbReference type="EMBL" id="AZFX01000036">
    <property type="protein sequence ID" value="KRM10706.1"/>
    <property type="molecule type" value="Genomic_DNA"/>
</dbReference>
<evidence type="ECO:0000256" key="12">
    <source>
        <dbReference type="HAMAP-Rule" id="MF_00974"/>
    </source>
</evidence>
<sequence length="611" mass="69880">MAGRIPTEFIEEVREKTNIVDVVSQYVQLKKQGKNLFGLCPFHEEKTPSFSVAEDKQIFNCFSCHRGGNVFKFLMEIEDISFPEAVLKAADFSDIALPQQLSEQKFGDVEHSQAQQLRQVYESVQQLYSHVLLKTKVGEPALTYLQKRGLDESAIDEFGLGFAPNETNLVLNFLENRHVSRELLVRSGLFVQRQDGQLMDRFRGRVMFPILDQGGHVIAFSGRLLAKSETEPKYLNSPETELFQKREVLYHFSQAKQTIRQTATAYLFEGFMDVISAYRAGIKNGVASMGTSLTSQQLYLLSRVTRQLVICYDGDEPGQNAIADALELVKDRQFDVGVVMLPDGQDPDEYIKAHGNEAFQKQLNDHVLTPFAFQLQRVAGQYNFSVDSERLGYVQAALQLLVTVESTVEQDLYLRQIADQATIDLTALKSEFEKARRQYQRKQRAEKRQTRFAQPTNVQTSHAPSPVFSTVLNRTEISERRLLSLAMTDRTLTQQLIDDPNFAFSNAHIQELFLQWQDYLEQPVEHTVAGFTDYLTPELQKLLLEIEMAELPDQISDDEVQDYIQNIQRARINQRMQQAQQQVKLATAQGDTDAQTKWLIELLQLKRQLSQ</sequence>
<dbReference type="FunFam" id="3.90.580.10:FF:000001">
    <property type="entry name" value="DNA primase"/>
    <property type="match status" value="1"/>
</dbReference>
<evidence type="ECO:0000256" key="5">
    <source>
        <dbReference type="ARBA" id="ARBA00022705"/>
    </source>
</evidence>
<dbReference type="FunFam" id="3.90.980.10:FF:000001">
    <property type="entry name" value="DNA primase"/>
    <property type="match status" value="1"/>
</dbReference>
<evidence type="ECO:0000256" key="11">
    <source>
        <dbReference type="ARBA" id="ARBA00023163"/>
    </source>
</evidence>
<evidence type="ECO:0000256" key="2">
    <source>
        <dbReference type="ARBA" id="ARBA00022515"/>
    </source>
</evidence>
<evidence type="ECO:0000256" key="15">
    <source>
        <dbReference type="SAM" id="MobiDB-lite"/>
    </source>
</evidence>
<dbReference type="Pfam" id="PF13155">
    <property type="entry name" value="Toprim_2"/>
    <property type="match status" value="1"/>
</dbReference>
<evidence type="ECO:0000313" key="17">
    <source>
        <dbReference type="EMBL" id="KRM10706.1"/>
    </source>
</evidence>
<dbReference type="GO" id="GO:0006269">
    <property type="term" value="P:DNA replication, synthesis of primer"/>
    <property type="evidence" value="ECO:0007669"/>
    <property type="project" value="UniProtKB-UniRule"/>
</dbReference>
<dbReference type="GO" id="GO:1990077">
    <property type="term" value="C:primosome complex"/>
    <property type="evidence" value="ECO:0007669"/>
    <property type="project" value="UniProtKB-KW"/>
</dbReference>
<dbReference type="PIRSF" id="PIRSF002811">
    <property type="entry name" value="DnaG"/>
    <property type="match status" value="1"/>
</dbReference>
<dbReference type="STRING" id="1423735.FC15_GL001311"/>
<proteinExistence type="inferred from homology"/>
<dbReference type="RefSeq" id="WP_057824075.1">
    <property type="nucleotide sequence ID" value="NZ_AZFX01000036.1"/>
</dbReference>
<evidence type="ECO:0000259" key="16">
    <source>
        <dbReference type="PROSITE" id="PS50880"/>
    </source>
</evidence>
<reference evidence="17 18" key="1">
    <citation type="journal article" date="2015" name="Genome Announc.">
        <title>Expanding the biotechnology potential of lactobacilli through comparative genomics of 213 strains and associated genera.</title>
        <authorList>
            <person name="Sun Z."/>
            <person name="Harris H.M."/>
            <person name="McCann A."/>
            <person name="Guo C."/>
            <person name="Argimon S."/>
            <person name="Zhang W."/>
            <person name="Yang X."/>
            <person name="Jeffery I.B."/>
            <person name="Cooney J.C."/>
            <person name="Kagawa T.F."/>
            <person name="Liu W."/>
            <person name="Song Y."/>
            <person name="Salvetti E."/>
            <person name="Wrobel A."/>
            <person name="Rasinkangas P."/>
            <person name="Parkhill J."/>
            <person name="Rea M.C."/>
            <person name="O'Sullivan O."/>
            <person name="Ritari J."/>
            <person name="Douillard F.P."/>
            <person name="Paul Ross R."/>
            <person name="Yang R."/>
            <person name="Briner A.E."/>
            <person name="Felis G.E."/>
            <person name="de Vos W.M."/>
            <person name="Barrangou R."/>
            <person name="Klaenhammer T.R."/>
            <person name="Caufield P.W."/>
            <person name="Cui Y."/>
            <person name="Zhang H."/>
            <person name="O'Toole P.W."/>
        </authorList>
    </citation>
    <scope>NUCLEOTIDE SEQUENCE [LARGE SCALE GENOMIC DNA]</scope>
    <source>
        <strain evidence="17 18">DSM 17758</strain>
    </source>
</reference>
<dbReference type="Pfam" id="PF08275">
    <property type="entry name" value="DNAG_N"/>
    <property type="match status" value="1"/>
</dbReference>
<keyword evidence="7 12" id="KW-0863">Zinc-finger</keyword>
<comment type="subunit">
    <text evidence="12">Monomer. Interacts with DnaB.</text>
</comment>